<keyword evidence="2" id="KW-1185">Reference proteome</keyword>
<comment type="caution">
    <text evidence="1">The sequence shown here is derived from an EMBL/GenBank/DDBJ whole genome shotgun (WGS) entry which is preliminary data.</text>
</comment>
<dbReference type="HOGENOM" id="CLU_3057804_0_0_10"/>
<proteinExistence type="predicted"/>
<name>B0MX59_9BACT</name>
<reference evidence="1" key="2">
    <citation type="submission" date="2013-09" db="EMBL/GenBank/DDBJ databases">
        <title>Draft genome sequence of Alistipes putredinis (DSM 17216).</title>
        <authorList>
            <person name="Sudarsanam P."/>
            <person name="Ley R."/>
            <person name="Guruge J."/>
            <person name="Turnbaugh P.J."/>
            <person name="Mahowald M."/>
            <person name="Liep D."/>
            <person name="Gordon J."/>
        </authorList>
    </citation>
    <scope>NUCLEOTIDE SEQUENCE</scope>
    <source>
        <strain evidence="1">DSM 17216</strain>
    </source>
</reference>
<dbReference type="AlphaFoldDB" id="B0MX59"/>
<protein>
    <submittedName>
        <fullName evidence="1">Uncharacterized protein</fullName>
    </submittedName>
</protein>
<dbReference type="EMBL" id="ABFK02000020">
    <property type="protein sequence ID" value="EDS02276.1"/>
    <property type="molecule type" value="Genomic_DNA"/>
</dbReference>
<evidence type="ECO:0000313" key="2">
    <source>
        <dbReference type="Proteomes" id="UP000005819"/>
    </source>
</evidence>
<sequence length="53" mass="6413">MRIVSYRYVCSKKMAEEIFILLICISRRILYIRNLIIRKLYVSLDLLSCELMI</sequence>
<dbReference type="Proteomes" id="UP000005819">
    <property type="component" value="Unassembled WGS sequence"/>
</dbReference>
<gene>
    <name evidence="1" type="ORF">ALIPUT_01796</name>
</gene>
<evidence type="ECO:0000313" key="1">
    <source>
        <dbReference type="EMBL" id="EDS02276.1"/>
    </source>
</evidence>
<reference evidence="1" key="1">
    <citation type="submission" date="2007-10" db="EMBL/GenBank/DDBJ databases">
        <authorList>
            <person name="Fulton L."/>
            <person name="Clifton S."/>
            <person name="Fulton B."/>
            <person name="Xu J."/>
            <person name="Minx P."/>
            <person name="Pepin K.H."/>
            <person name="Johnson M."/>
            <person name="Thiruvilangam P."/>
            <person name="Bhonagiri V."/>
            <person name="Nash W.E."/>
            <person name="Mardis E.R."/>
            <person name="Wilson R.K."/>
        </authorList>
    </citation>
    <scope>NUCLEOTIDE SEQUENCE [LARGE SCALE GENOMIC DNA]</scope>
    <source>
        <strain evidence="1">DSM 17216</strain>
    </source>
</reference>
<accession>B0MX59</accession>
<organism evidence="1 2">
    <name type="scientific">Alistipes putredinis DSM 17216</name>
    <dbReference type="NCBI Taxonomy" id="445970"/>
    <lineage>
        <taxon>Bacteria</taxon>
        <taxon>Pseudomonadati</taxon>
        <taxon>Bacteroidota</taxon>
        <taxon>Bacteroidia</taxon>
        <taxon>Bacteroidales</taxon>
        <taxon>Rikenellaceae</taxon>
        <taxon>Alistipes</taxon>
    </lineage>
</organism>